<keyword evidence="3" id="KW-1185">Reference proteome</keyword>
<organism evidence="2 3">
    <name type="scientific">Testicularia cyperi</name>
    <dbReference type="NCBI Taxonomy" id="1882483"/>
    <lineage>
        <taxon>Eukaryota</taxon>
        <taxon>Fungi</taxon>
        <taxon>Dikarya</taxon>
        <taxon>Basidiomycota</taxon>
        <taxon>Ustilaginomycotina</taxon>
        <taxon>Ustilaginomycetes</taxon>
        <taxon>Ustilaginales</taxon>
        <taxon>Anthracoideaceae</taxon>
        <taxon>Testicularia</taxon>
    </lineage>
</organism>
<evidence type="ECO:0000313" key="3">
    <source>
        <dbReference type="Proteomes" id="UP000246740"/>
    </source>
</evidence>
<dbReference type="EMBL" id="KZ819193">
    <property type="protein sequence ID" value="PWZ00317.1"/>
    <property type="molecule type" value="Genomic_DNA"/>
</dbReference>
<evidence type="ECO:0000256" key="1">
    <source>
        <dbReference type="SAM" id="MobiDB-lite"/>
    </source>
</evidence>
<reference evidence="2 3" key="1">
    <citation type="journal article" date="2018" name="Mol. Biol. Evol.">
        <title>Broad Genomic Sampling Reveals a Smut Pathogenic Ancestry of the Fungal Clade Ustilaginomycotina.</title>
        <authorList>
            <person name="Kijpornyongpan T."/>
            <person name="Mondo S.J."/>
            <person name="Barry K."/>
            <person name="Sandor L."/>
            <person name="Lee J."/>
            <person name="Lipzen A."/>
            <person name="Pangilinan J."/>
            <person name="LaButti K."/>
            <person name="Hainaut M."/>
            <person name="Henrissat B."/>
            <person name="Grigoriev I.V."/>
            <person name="Spatafora J.W."/>
            <person name="Aime M.C."/>
        </authorList>
    </citation>
    <scope>NUCLEOTIDE SEQUENCE [LARGE SCALE GENOMIC DNA]</scope>
    <source>
        <strain evidence="2 3">MCA 3645</strain>
    </source>
</reference>
<dbReference type="InParanoid" id="A0A317XPX5"/>
<sequence length="184" mass="20288">MLIGRSCMTSRRGRHDADYDELLGTSADARAGSSASVVFRPFSLSQSLEQRMGRSQSRRAVLPPSEPRSVRASSPPRRSGDQAALHLDMDSPPQSGDAEHCQHHQCYWPPCVPFNLRRNASGFALSVNFTSASASVAMCTSWCPLQWVYTVGYRAGGSGSRVVSAWRFRSLGLRVNRRSRTRSP</sequence>
<gene>
    <name evidence="2" type="ORF">BCV70DRAFT_108505</name>
</gene>
<name>A0A317XPX5_9BASI</name>
<protein>
    <submittedName>
        <fullName evidence="2">Uncharacterized protein</fullName>
    </submittedName>
</protein>
<evidence type="ECO:0000313" key="2">
    <source>
        <dbReference type="EMBL" id="PWZ00317.1"/>
    </source>
</evidence>
<dbReference type="AlphaFoldDB" id="A0A317XPX5"/>
<dbReference type="Proteomes" id="UP000246740">
    <property type="component" value="Unassembled WGS sequence"/>
</dbReference>
<feature type="region of interest" description="Disordered" evidence="1">
    <location>
        <begin position="49"/>
        <end position="99"/>
    </location>
</feature>
<proteinExistence type="predicted"/>
<accession>A0A317XPX5</accession>